<dbReference type="EMBL" id="JBEYXV010000019">
    <property type="protein sequence ID" value="MEU6825295.1"/>
    <property type="molecule type" value="Genomic_DNA"/>
</dbReference>
<keyword evidence="5 9" id="KW-1133">Transmembrane helix</keyword>
<feature type="transmembrane region" description="Helical" evidence="9">
    <location>
        <begin position="197"/>
        <end position="215"/>
    </location>
</feature>
<keyword evidence="6 9" id="KW-0472">Membrane</keyword>
<keyword evidence="2" id="KW-1003">Cell membrane</keyword>
<keyword evidence="3 10" id="KW-0808">Transferase</keyword>
<evidence type="ECO:0000313" key="11">
    <source>
        <dbReference type="Proteomes" id="UP001551176"/>
    </source>
</evidence>
<sequence length="409" mass="42845">MNSGKTAVCGWLLRPAESYVRWVLGVVLVAAVVRVGLRVPDGGMDNAIVVRAAEAWLDGRSPYADRHFLYLPGAVLAALPQALLPVDVVRFLVPAGVTAGLVGGWACALRIYGVPLRSRFAVYGLLGLALGFAPFGHLVELGNWTVGSALALPLALLLVCRGRWVGAGLVVGAAVAVKPLLAPVVLLFVFARRWRGLGAAVGVPALVSVAAALAMPDPAGFFTRTLPFLLRGEDSFVRLYEASPSAVLARLGVPQAGATLLAGCAALAGLWCAWRRWGRGGEEGAAPARVVECAVMLMLSAFLVSRPSYDHYLLVVLPLLLAGVLTPGVAARSPWFWVALVPQVPGFTWPWLEPGTRRAFKDAVTLCVLAGTVGWACVAGGGAGEQGERRGLTVPGGRRTGAEEAARSR</sequence>
<comment type="caution">
    <text evidence="10">The sequence shown here is derived from an EMBL/GenBank/DDBJ whole genome shotgun (WGS) entry which is preliminary data.</text>
</comment>
<evidence type="ECO:0000256" key="9">
    <source>
        <dbReference type="SAM" id="Phobius"/>
    </source>
</evidence>
<dbReference type="InterPro" id="IPR018584">
    <property type="entry name" value="GT87"/>
</dbReference>
<organism evidence="10 11">
    <name type="scientific">Streptomyces atriruber</name>
    <dbReference type="NCBI Taxonomy" id="545121"/>
    <lineage>
        <taxon>Bacteria</taxon>
        <taxon>Bacillati</taxon>
        <taxon>Actinomycetota</taxon>
        <taxon>Actinomycetes</taxon>
        <taxon>Kitasatosporales</taxon>
        <taxon>Streptomycetaceae</taxon>
        <taxon>Streptomyces</taxon>
    </lineage>
</organism>
<comment type="subcellular location">
    <subcellularLocation>
        <location evidence="1">Cell membrane</location>
        <topology evidence="1">Multi-pass membrane protein</topology>
    </subcellularLocation>
</comment>
<dbReference type="Pfam" id="PF09594">
    <property type="entry name" value="GT87"/>
    <property type="match status" value="1"/>
</dbReference>
<evidence type="ECO:0000256" key="1">
    <source>
        <dbReference type="ARBA" id="ARBA00004651"/>
    </source>
</evidence>
<evidence type="ECO:0000256" key="3">
    <source>
        <dbReference type="ARBA" id="ARBA00022679"/>
    </source>
</evidence>
<evidence type="ECO:0000256" key="8">
    <source>
        <dbReference type="SAM" id="MobiDB-lite"/>
    </source>
</evidence>
<name>A0ABV3BX28_9ACTN</name>
<evidence type="ECO:0000256" key="4">
    <source>
        <dbReference type="ARBA" id="ARBA00022692"/>
    </source>
</evidence>
<evidence type="ECO:0000256" key="6">
    <source>
        <dbReference type="ARBA" id="ARBA00023136"/>
    </source>
</evidence>
<feature type="region of interest" description="Disordered" evidence="8">
    <location>
        <begin position="383"/>
        <end position="409"/>
    </location>
</feature>
<feature type="transmembrane region" description="Helical" evidence="9">
    <location>
        <begin position="19"/>
        <end position="37"/>
    </location>
</feature>
<evidence type="ECO:0000313" key="10">
    <source>
        <dbReference type="EMBL" id="MEU6825295.1"/>
    </source>
</evidence>
<feature type="transmembrane region" description="Helical" evidence="9">
    <location>
        <begin position="253"/>
        <end position="274"/>
    </location>
</feature>
<feature type="transmembrane region" description="Helical" evidence="9">
    <location>
        <begin position="311"/>
        <end position="330"/>
    </location>
</feature>
<dbReference type="Proteomes" id="UP001551176">
    <property type="component" value="Unassembled WGS sequence"/>
</dbReference>
<evidence type="ECO:0000256" key="5">
    <source>
        <dbReference type="ARBA" id="ARBA00022989"/>
    </source>
</evidence>
<accession>A0ABV3BX28</accession>
<evidence type="ECO:0000256" key="7">
    <source>
        <dbReference type="ARBA" id="ARBA00024033"/>
    </source>
</evidence>
<protein>
    <submittedName>
        <fullName evidence="10">Glycosyltransferase family 87 protein</fullName>
        <ecNumber evidence="10">2.4.-.-</ecNumber>
    </submittedName>
</protein>
<keyword evidence="11" id="KW-1185">Reference proteome</keyword>
<feature type="transmembrane region" description="Helical" evidence="9">
    <location>
        <begin position="120"/>
        <end position="144"/>
    </location>
</feature>
<reference evidence="10 11" key="1">
    <citation type="submission" date="2024-06" db="EMBL/GenBank/DDBJ databases">
        <title>The Natural Products Discovery Center: Release of the First 8490 Sequenced Strains for Exploring Actinobacteria Biosynthetic Diversity.</title>
        <authorList>
            <person name="Kalkreuter E."/>
            <person name="Kautsar S.A."/>
            <person name="Yang D."/>
            <person name="Bader C.D."/>
            <person name="Teijaro C.N."/>
            <person name="Fluegel L."/>
            <person name="Davis C.M."/>
            <person name="Simpson J.R."/>
            <person name="Lauterbach L."/>
            <person name="Steele A.D."/>
            <person name="Gui C."/>
            <person name="Meng S."/>
            <person name="Li G."/>
            <person name="Viehrig K."/>
            <person name="Ye F."/>
            <person name="Su P."/>
            <person name="Kiefer A.F."/>
            <person name="Nichols A."/>
            <person name="Cepeda A.J."/>
            <person name="Yan W."/>
            <person name="Fan B."/>
            <person name="Jiang Y."/>
            <person name="Adhikari A."/>
            <person name="Zheng C.-J."/>
            <person name="Schuster L."/>
            <person name="Cowan T.M."/>
            <person name="Smanski M.J."/>
            <person name="Chevrette M.G."/>
            <person name="De Carvalho L.P.S."/>
            <person name="Shen B."/>
        </authorList>
    </citation>
    <scope>NUCLEOTIDE SEQUENCE [LARGE SCALE GENOMIC DNA]</scope>
    <source>
        <strain evidence="10 11">NPDC046838</strain>
    </source>
</reference>
<evidence type="ECO:0000256" key="2">
    <source>
        <dbReference type="ARBA" id="ARBA00022475"/>
    </source>
</evidence>
<dbReference type="EC" id="2.4.-.-" evidence="10"/>
<feature type="transmembrane region" description="Helical" evidence="9">
    <location>
        <begin position="92"/>
        <end position="113"/>
    </location>
</feature>
<proteinExistence type="inferred from homology"/>
<feature type="transmembrane region" description="Helical" evidence="9">
    <location>
        <begin position="164"/>
        <end position="190"/>
    </location>
</feature>
<feature type="compositionally biased region" description="Basic and acidic residues" evidence="8">
    <location>
        <begin position="400"/>
        <end position="409"/>
    </location>
</feature>
<keyword evidence="4 9" id="KW-0812">Transmembrane</keyword>
<keyword evidence="10" id="KW-0328">Glycosyltransferase</keyword>
<comment type="similarity">
    <text evidence="7">Belongs to the glycosyltransferase 87 family.</text>
</comment>
<gene>
    <name evidence="10" type="ORF">ABZ921_32140</name>
</gene>
<dbReference type="GO" id="GO:0016757">
    <property type="term" value="F:glycosyltransferase activity"/>
    <property type="evidence" value="ECO:0007669"/>
    <property type="project" value="UniProtKB-KW"/>
</dbReference>